<comment type="subcellular location">
    <subcellularLocation>
        <location evidence="10">Cytoplasm</location>
    </subcellularLocation>
</comment>
<feature type="binding site" evidence="10">
    <location>
        <position position="23"/>
    </location>
    <ligand>
        <name>Mn(2+)</name>
        <dbReference type="ChEBI" id="CHEBI:29035"/>
    </ligand>
</feature>
<comment type="similarity">
    <text evidence="2 10">Belongs to the IPP isomerase type 1 family.</text>
</comment>
<keyword evidence="6 10" id="KW-0460">Magnesium</keyword>
<dbReference type="GO" id="GO:0005737">
    <property type="term" value="C:cytoplasm"/>
    <property type="evidence" value="ECO:0007669"/>
    <property type="project" value="UniProtKB-SubCell"/>
</dbReference>
<keyword evidence="7 10" id="KW-0464">Manganese</keyword>
<dbReference type="InterPro" id="IPR056375">
    <property type="entry name" value="Idi_bact"/>
</dbReference>
<dbReference type="HAMAP" id="MF_00202">
    <property type="entry name" value="Idi"/>
    <property type="match status" value="1"/>
</dbReference>
<feature type="active site" evidence="10 11">
    <location>
        <position position="114"/>
    </location>
</feature>
<feature type="binding site" evidence="10">
    <location>
        <position position="112"/>
    </location>
    <ligand>
        <name>Mn(2+)</name>
        <dbReference type="ChEBI" id="CHEBI:29035"/>
    </ligand>
</feature>
<dbReference type="Gene3D" id="3.90.79.10">
    <property type="entry name" value="Nucleoside Triphosphate Pyrophosphohydrolase"/>
    <property type="match status" value="1"/>
</dbReference>
<dbReference type="InterPro" id="IPR015797">
    <property type="entry name" value="NUDIX_hydrolase-like_dom_sf"/>
</dbReference>
<evidence type="ECO:0000313" key="13">
    <source>
        <dbReference type="EMBL" id="SDZ73095.1"/>
    </source>
</evidence>
<comment type="catalytic activity">
    <reaction evidence="10">
        <text>isopentenyl diphosphate = dimethylallyl diphosphate</text>
        <dbReference type="Rhea" id="RHEA:23284"/>
        <dbReference type="ChEBI" id="CHEBI:57623"/>
        <dbReference type="ChEBI" id="CHEBI:128769"/>
        <dbReference type="EC" id="5.3.3.2"/>
    </reaction>
</comment>
<evidence type="ECO:0000259" key="12">
    <source>
        <dbReference type="PROSITE" id="PS51462"/>
    </source>
</evidence>
<keyword evidence="14" id="KW-1185">Reference proteome</keyword>
<dbReference type="GO" id="GO:0004452">
    <property type="term" value="F:isopentenyl-diphosphate delta-isomerase activity"/>
    <property type="evidence" value="ECO:0007669"/>
    <property type="project" value="UniProtKB-UniRule"/>
</dbReference>
<dbReference type="EC" id="5.3.3.2" evidence="3 10"/>
<evidence type="ECO:0000256" key="5">
    <source>
        <dbReference type="ARBA" id="ARBA00022723"/>
    </source>
</evidence>
<evidence type="ECO:0000256" key="4">
    <source>
        <dbReference type="ARBA" id="ARBA00022490"/>
    </source>
</evidence>
<dbReference type="GO" id="GO:0046872">
    <property type="term" value="F:metal ion binding"/>
    <property type="evidence" value="ECO:0007669"/>
    <property type="project" value="UniProtKB-KW"/>
</dbReference>
<dbReference type="Proteomes" id="UP000199288">
    <property type="component" value="Unassembled WGS sequence"/>
</dbReference>
<dbReference type="Pfam" id="PF00293">
    <property type="entry name" value="NUDIX"/>
    <property type="match status" value="1"/>
</dbReference>
<dbReference type="SUPFAM" id="SSF55811">
    <property type="entry name" value="Nudix"/>
    <property type="match status" value="1"/>
</dbReference>
<dbReference type="InterPro" id="IPR011876">
    <property type="entry name" value="IsopentenylPP_isomerase_typ1"/>
</dbReference>
<feature type="binding site" evidence="10">
    <location>
        <position position="114"/>
    </location>
    <ligand>
        <name>Mn(2+)</name>
        <dbReference type="ChEBI" id="CHEBI:29035"/>
    </ligand>
</feature>
<evidence type="ECO:0000256" key="7">
    <source>
        <dbReference type="ARBA" id="ARBA00023211"/>
    </source>
</evidence>
<dbReference type="EMBL" id="FNQV01000001">
    <property type="protein sequence ID" value="SDZ73095.1"/>
    <property type="molecule type" value="Genomic_DNA"/>
</dbReference>
<feature type="binding site" evidence="10">
    <location>
        <position position="85"/>
    </location>
    <ligand>
        <name>Mg(2+)</name>
        <dbReference type="ChEBI" id="CHEBI:18420"/>
    </ligand>
</feature>
<accession>A0A1H3VE61</accession>
<protein>
    <recommendedName>
        <fullName evidence="3 10">Isopentenyl-diphosphate Delta-isomerase</fullName>
        <shortName evidence="10">IPP isomerase</shortName>
        <ecNumber evidence="3 10">5.3.3.2</ecNumber>
    </recommendedName>
    <alternativeName>
        <fullName evidence="10">IPP:DMAPP isomerase</fullName>
    </alternativeName>
    <alternativeName>
        <fullName evidence="10">Isopentenyl pyrophosphate isomerase</fullName>
    </alternativeName>
</protein>
<dbReference type="PANTHER" id="PTHR10885">
    <property type="entry name" value="ISOPENTENYL-DIPHOSPHATE DELTA-ISOMERASE"/>
    <property type="match status" value="1"/>
</dbReference>
<dbReference type="OrthoDB" id="9809458at2"/>
<evidence type="ECO:0000256" key="10">
    <source>
        <dbReference type="HAMAP-Rule" id="MF_00202"/>
    </source>
</evidence>
<keyword evidence="9 10" id="KW-0413">Isomerase</keyword>
<evidence type="ECO:0000256" key="1">
    <source>
        <dbReference type="ARBA" id="ARBA00004826"/>
    </source>
</evidence>
<feature type="binding site" evidence="10">
    <location>
        <position position="30"/>
    </location>
    <ligand>
        <name>Mn(2+)</name>
        <dbReference type="ChEBI" id="CHEBI:29035"/>
    </ligand>
</feature>
<name>A0A1H3VE61_9ACTO</name>
<dbReference type="PANTHER" id="PTHR10885:SF0">
    <property type="entry name" value="ISOPENTENYL-DIPHOSPHATE DELTA-ISOMERASE"/>
    <property type="match status" value="1"/>
</dbReference>
<feature type="active site" evidence="10 11">
    <location>
        <position position="65"/>
    </location>
</feature>
<evidence type="ECO:0000256" key="9">
    <source>
        <dbReference type="ARBA" id="ARBA00023235"/>
    </source>
</evidence>
<dbReference type="CDD" id="cd02885">
    <property type="entry name" value="NUDIX_IPP_Isomerase"/>
    <property type="match status" value="1"/>
</dbReference>
<dbReference type="GO" id="GO:0050992">
    <property type="term" value="P:dimethylallyl diphosphate biosynthetic process"/>
    <property type="evidence" value="ECO:0007669"/>
    <property type="project" value="UniProtKB-UniRule"/>
</dbReference>
<dbReference type="NCBIfam" id="NF002995">
    <property type="entry name" value="PRK03759.1"/>
    <property type="match status" value="1"/>
</dbReference>
<dbReference type="GO" id="GO:0008299">
    <property type="term" value="P:isoprenoid biosynthetic process"/>
    <property type="evidence" value="ECO:0007669"/>
    <property type="project" value="UniProtKB-UniRule"/>
</dbReference>
<feature type="domain" description="Nudix hydrolase" evidence="12">
    <location>
        <begin position="28"/>
        <end position="162"/>
    </location>
</feature>
<evidence type="ECO:0000256" key="2">
    <source>
        <dbReference type="ARBA" id="ARBA00007579"/>
    </source>
</evidence>
<sequence>MEEVVLLDDSGLAIGSAPKDRVHTRETPLHLAFSCYVLDRAGRLLLSRRAVTKQTWPGVWTNSFCGHPAPGEALEAAVQRRAETELGFDVTGIEMALPDFRYRAVDHSGVVENELCPVLIAATSCEVTPNPDEVGQVAWVELENFESALSLVPFAFSPWSTMQFPKIADRLRVRRRSLLESSESPPS</sequence>
<proteinExistence type="inferred from homology"/>
<keyword evidence="8 10" id="KW-0414">Isoprene biosynthesis</keyword>
<comment type="cofactor">
    <cofactor evidence="10">
        <name>Mn(2+)</name>
        <dbReference type="ChEBI" id="CHEBI:29035"/>
    </cofactor>
    <text evidence="10">Binds 1 Mn(2+) ion per subunit.</text>
</comment>
<dbReference type="PROSITE" id="PS51462">
    <property type="entry name" value="NUDIX"/>
    <property type="match status" value="1"/>
</dbReference>
<evidence type="ECO:0000256" key="11">
    <source>
        <dbReference type="PIRSR" id="PIRSR018427-1"/>
    </source>
</evidence>
<evidence type="ECO:0000256" key="6">
    <source>
        <dbReference type="ARBA" id="ARBA00022842"/>
    </source>
</evidence>
<evidence type="ECO:0000313" key="14">
    <source>
        <dbReference type="Proteomes" id="UP000199288"/>
    </source>
</evidence>
<reference evidence="14" key="1">
    <citation type="submission" date="2016-10" db="EMBL/GenBank/DDBJ databases">
        <authorList>
            <person name="Varghese N."/>
            <person name="Submissions S."/>
        </authorList>
    </citation>
    <scope>NUCLEOTIDE SEQUENCE [LARGE SCALE GENOMIC DNA]</scope>
    <source>
        <strain evidence="14">KPR-1</strain>
    </source>
</reference>
<comment type="pathway">
    <text evidence="1 10">Isoprenoid biosynthesis; dimethylallyl diphosphate biosynthesis; dimethylallyl diphosphate from isopentenyl diphosphate: step 1/1.</text>
</comment>
<dbReference type="InterPro" id="IPR000086">
    <property type="entry name" value="NUDIX_hydrolase_dom"/>
</dbReference>
<keyword evidence="4 10" id="KW-0963">Cytoplasm</keyword>
<comment type="function">
    <text evidence="10">Catalyzes the 1,3-allylic rearrangement of the homoallylic substrate isopentenyl (IPP) to its highly electrophilic allylic isomer, dimethylallyl diphosphate (DMAPP).</text>
</comment>
<evidence type="ECO:0000256" key="8">
    <source>
        <dbReference type="ARBA" id="ARBA00023229"/>
    </source>
</evidence>
<feature type="binding site" evidence="10">
    <location>
        <position position="67"/>
    </location>
    <ligand>
        <name>Mn(2+)</name>
        <dbReference type="ChEBI" id="CHEBI:29035"/>
    </ligand>
</feature>
<dbReference type="AlphaFoldDB" id="A0A1H3VE61"/>
<organism evidence="13 14">
    <name type="scientific">Bowdeniella nasicola</name>
    <dbReference type="NCBI Taxonomy" id="208480"/>
    <lineage>
        <taxon>Bacteria</taxon>
        <taxon>Bacillati</taxon>
        <taxon>Actinomycetota</taxon>
        <taxon>Actinomycetes</taxon>
        <taxon>Actinomycetales</taxon>
        <taxon>Actinomycetaceae</taxon>
        <taxon>Bowdeniella</taxon>
    </lineage>
</organism>
<evidence type="ECO:0000256" key="3">
    <source>
        <dbReference type="ARBA" id="ARBA00012057"/>
    </source>
</evidence>
<dbReference type="PIRSF" id="PIRSF018427">
    <property type="entry name" value="Isopntndiph_ism"/>
    <property type="match status" value="1"/>
</dbReference>
<dbReference type="UniPathway" id="UPA00059">
    <property type="reaction ID" value="UER00104"/>
</dbReference>
<keyword evidence="5 10" id="KW-0479">Metal-binding</keyword>
<comment type="cofactor">
    <cofactor evidence="10">
        <name>Mg(2+)</name>
        <dbReference type="ChEBI" id="CHEBI:18420"/>
    </cofactor>
    <text evidence="10">Binds 1 Mg(2+) ion per subunit. The magnesium ion binds only when substrate is bound.</text>
</comment>
<gene>
    <name evidence="10" type="primary">idi</name>
    <name evidence="13" type="ORF">SAMN02910418_00002</name>
</gene>
<dbReference type="RefSeq" id="WP_092560737.1">
    <property type="nucleotide sequence ID" value="NZ_FNQV01000001.1"/>
</dbReference>
<dbReference type="NCBIfam" id="TIGR02150">
    <property type="entry name" value="IPP_isom_1"/>
    <property type="match status" value="1"/>
</dbReference>